<keyword evidence="2" id="KW-1185">Reference proteome</keyword>
<accession>A0ACC7LG65</accession>
<proteinExistence type="predicted"/>
<reference evidence="1" key="1">
    <citation type="submission" date="2024-09" db="EMBL/GenBank/DDBJ databases">
        <authorList>
            <person name="Liu J."/>
        </authorList>
    </citation>
    <scope>NUCLEOTIDE SEQUENCE</scope>
    <source>
        <strain evidence="1">NBU2967</strain>
    </source>
</reference>
<comment type="caution">
    <text evidence="1">The sequence shown here is derived from an EMBL/GenBank/DDBJ whole genome shotgun (WGS) entry which is preliminary data.</text>
</comment>
<gene>
    <name evidence="1" type="ORF">ACEZ3G_03000</name>
</gene>
<dbReference type="EMBL" id="JBHFPV010000001">
    <property type="protein sequence ID" value="MFH6602430.1"/>
    <property type="molecule type" value="Genomic_DNA"/>
</dbReference>
<dbReference type="Proteomes" id="UP001595191">
    <property type="component" value="Unassembled WGS sequence"/>
</dbReference>
<evidence type="ECO:0000313" key="2">
    <source>
        <dbReference type="Proteomes" id="UP001595191"/>
    </source>
</evidence>
<name>A0ACC7LG65_9FLAO</name>
<protein>
    <submittedName>
        <fullName evidence="1">Uncharacterized protein</fullName>
    </submittedName>
</protein>
<sequence length="268" mass="30432">MDKEKFEIAMMEYLTDTLNEDERRGFEEFLQANPEHREQFETLEQTWNGLGEGKVPEPSEAMDGRFFEMLHGEIEKVEKSKGNSRDWLATFVEILWKPQMAYGILLLVLGVGLGYYLNSESESERFVKTTVVENGETEAVREKLVLTLLDQPSANKRLQGINEANKIAKVDEKVINALLQTLNNDANVNVRLAAIESLTNYLDEPLVREGLVQSIVKQDSPIVQVTLANLMVALQEKRSIEPFKKLMRSKELDASVKKKLETSIASII</sequence>
<evidence type="ECO:0000313" key="1">
    <source>
        <dbReference type="EMBL" id="MFH6602430.1"/>
    </source>
</evidence>
<organism evidence="1 2">
    <name type="scientific">Meishania litoralis</name>
    <dbReference type="NCBI Taxonomy" id="3434685"/>
    <lineage>
        <taxon>Bacteria</taxon>
        <taxon>Pseudomonadati</taxon>
        <taxon>Bacteroidota</taxon>
        <taxon>Flavobacteriia</taxon>
        <taxon>Flavobacteriales</taxon>
        <taxon>Flavobacteriaceae</taxon>
        <taxon>Meishania</taxon>
    </lineage>
</organism>